<evidence type="ECO:0000313" key="1">
    <source>
        <dbReference type="EMBL" id="KAH7976734.1"/>
    </source>
</evidence>
<reference evidence="1" key="1">
    <citation type="journal article" date="2020" name="Cell">
        <title>Large-Scale Comparative Analyses of Tick Genomes Elucidate Their Genetic Diversity and Vector Capacities.</title>
        <authorList>
            <consortium name="Tick Genome and Microbiome Consortium (TIGMIC)"/>
            <person name="Jia N."/>
            <person name="Wang J."/>
            <person name="Shi W."/>
            <person name="Du L."/>
            <person name="Sun Y."/>
            <person name="Zhan W."/>
            <person name="Jiang J.F."/>
            <person name="Wang Q."/>
            <person name="Zhang B."/>
            <person name="Ji P."/>
            <person name="Bell-Sakyi L."/>
            <person name="Cui X.M."/>
            <person name="Yuan T.T."/>
            <person name="Jiang B.G."/>
            <person name="Yang W.F."/>
            <person name="Lam T.T."/>
            <person name="Chang Q.C."/>
            <person name="Ding S.J."/>
            <person name="Wang X.J."/>
            <person name="Zhu J.G."/>
            <person name="Ruan X.D."/>
            <person name="Zhao L."/>
            <person name="Wei J.T."/>
            <person name="Ye R.Z."/>
            <person name="Que T.C."/>
            <person name="Du C.H."/>
            <person name="Zhou Y.H."/>
            <person name="Cheng J.X."/>
            <person name="Dai P.F."/>
            <person name="Guo W.B."/>
            <person name="Han X.H."/>
            <person name="Huang E.J."/>
            <person name="Li L.F."/>
            <person name="Wei W."/>
            <person name="Gao Y.C."/>
            <person name="Liu J.Z."/>
            <person name="Shao H.Z."/>
            <person name="Wang X."/>
            <person name="Wang C.C."/>
            <person name="Yang T.C."/>
            <person name="Huo Q.B."/>
            <person name="Li W."/>
            <person name="Chen H.Y."/>
            <person name="Chen S.E."/>
            <person name="Zhou L.G."/>
            <person name="Ni X.B."/>
            <person name="Tian J.H."/>
            <person name="Sheng Y."/>
            <person name="Liu T."/>
            <person name="Pan Y.S."/>
            <person name="Xia L.Y."/>
            <person name="Li J."/>
            <person name="Zhao F."/>
            <person name="Cao W.C."/>
        </authorList>
    </citation>
    <scope>NUCLEOTIDE SEQUENCE</scope>
    <source>
        <strain evidence="1">Rsan-2018</strain>
    </source>
</reference>
<name>A0A9D4T7U3_RHISA</name>
<evidence type="ECO:0000313" key="2">
    <source>
        <dbReference type="Proteomes" id="UP000821837"/>
    </source>
</evidence>
<proteinExistence type="predicted"/>
<dbReference type="EMBL" id="JABSTV010001246">
    <property type="protein sequence ID" value="KAH7976734.1"/>
    <property type="molecule type" value="Genomic_DNA"/>
</dbReference>
<gene>
    <name evidence="1" type="ORF">HPB52_018734</name>
</gene>
<accession>A0A9D4T7U3</accession>
<organism evidence="1 2">
    <name type="scientific">Rhipicephalus sanguineus</name>
    <name type="common">Brown dog tick</name>
    <name type="synonym">Ixodes sanguineus</name>
    <dbReference type="NCBI Taxonomy" id="34632"/>
    <lineage>
        <taxon>Eukaryota</taxon>
        <taxon>Metazoa</taxon>
        <taxon>Ecdysozoa</taxon>
        <taxon>Arthropoda</taxon>
        <taxon>Chelicerata</taxon>
        <taxon>Arachnida</taxon>
        <taxon>Acari</taxon>
        <taxon>Parasitiformes</taxon>
        <taxon>Ixodida</taxon>
        <taxon>Ixodoidea</taxon>
        <taxon>Ixodidae</taxon>
        <taxon>Rhipicephalinae</taxon>
        <taxon>Rhipicephalus</taxon>
        <taxon>Rhipicephalus</taxon>
    </lineage>
</organism>
<reference evidence="1" key="2">
    <citation type="submission" date="2021-09" db="EMBL/GenBank/DDBJ databases">
        <authorList>
            <person name="Jia N."/>
            <person name="Wang J."/>
            <person name="Shi W."/>
            <person name="Du L."/>
            <person name="Sun Y."/>
            <person name="Zhan W."/>
            <person name="Jiang J."/>
            <person name="Wang Q."/>
            <person name="Zhang B."/>
            <person name="Ji P."/>
            <person name="Sakyi L.B."/>
            <person name="Cui X."/>
            <person name="Yuan T."/>
            <person name="Jiang B."/>
            <person name="Yang W."/>
            <person name="Lam T.T.-Y."/>
            <person name="Chang Q."/>
            <person name="Ding S."/>
            <person name="Wang X."/>
            <person name="Zhu J."/>
            <person name="Ruan X."/>
            <person name="Zhao L."/>
            <person name="Wei J."/>
            <person name="Que T."/>
            <person name="Du C."/>
            <person name="Cheng J."/>
            <person name="Dai P."/>
            <person name="Han X."/>
            <person name="Huang E."/>
            <person name="Gao Y."/>
            <person name="Liu J."/>
            <person name="Shao H."/>
            <person name="Ye R."/>
            <person name="Li L."/>
            <person name="Wei W."/>
            <person name="Wang X."/>
            <person name="Wang C."/>
            <person name="Huo Q."/>
            <person name="Li W."/>
            <person name="Guo W."/>
            <person name="Chen H."/>
            <person name="Chen S."/>
            <person name="Zhou L."/>
            <person name="Zhou L."/>
            <person name="Ni X."/>
            <person name="Tian J."/>
            <person name="Zhou Y."/>
            <person name="Sheng Y."/>
            <person name="Liu T."/>
            <person name="Pan Y."/>
            <person name="Xia L."/>
            <person name="Li J."/>
            <person name="Zhao F."/>
            <person name="Cao W."/>
        </authorList>
    </citation>
    <scope>NUCLEOTIDE SEQUENCE</scope>
    <source>
        <strain evidence="1">Rsan-2018</strain>
        <tissue evidence="1">Larvae</tissue>
    </source>
</reference>
<dbReference type="AlphaFoldDB" id="A0A9D4T7U3"/>
<sequence length="68" mass="6864">MMTEGSSPCLVQASSACVGKSGGGGGGGLASTLAPWIDARHTTPSHLAEHCANTKQTPRKRSLSADIL</sequence>
<dbReference type="Proteomes" id="UP000821837">
    <property type="component" value="Chromosome 10"/>
</dbReference>
<comment type="caution">
    <text evidence="1">The sequence shown here is derived from an EMBL/GenBank/DDBJ whole genome shotgun (WGS) entry which is preliminary data.</text>
</comment>
<protein>
    <submittedName>
        <fullName evidence="1">Uncharacterized protein</fullName>
    </submittedName>
</protein>
<keyword evidence="2" id="KW-1185">Reference proteome</keyword>